<proteinExistence type="predicted"/>
<organism evidence="2 3">
    <name type="scientific">Krasilnikoviella flava</name>
    <dbReference type="NCBI Taxonomy" id="526729"/>
    <lineage>
        <taxon>Bacteria</taxon>
        <taxon>Bacillati</taxon>
        <taxon>Actinomycetota</taxon>
        <taxon>Actinomycetes</taxon>
        <taxon>Micrococcales</taxon>
        <taxon>Promicromonosporaceae</taxon>
        <taxon>Krasilnikoviella</taxon>
    </lineage>
</organism>
<dbReference type="STRING" id="526729.SAMN04324258_4022"/>
<dbReference type="OrthoDB" id="582586at2"/>
<accession>A0A1T5LX00</accession>
<dbReference type="InterPro" id="IPR027843">
    <property type="entry name" value="DUF4440"/>
</dbReference>
<sequence>MVDLTLDRLLDLERQGWDALCRSTGGAHYGDLMTRVALMVLVDGSVLDRDAVVASLDGAPPWDSYELHDVRRVGLGEGAAALVYRARAVRGDEAPFVALMASTYVVVDGEPRLALYQQTTATHGS</sequence>
<evidence type="ECO:0000313" key="2">
    <source>
        <dbReference type="EMBL" id="SKC80536.1"/>
    </source>
</evidence>
<gene>
    <name evidence="2" type="ORF">SAMN04324258_4022</name>
</gene>
<dbReference type="RefSeq" id="WP_079576378.1">
    <property type="nucleotide sequence ID" value="NZ_FUZQ01000008.1"/>
</dbReference>
<keyword evidence="3" id="KW-1185">Reference proteome</keyword>
<dbReference type="Proteomes" id="UP000189777">
    <property type="component" value="Unassembled WGS sequence"/>
</dbReference>
<dbReference type="InterPro" id="IPR032710">
    <property type="entry name" value="NTF2-like_dom_sf"/>
</dbReference>
<feature type="domain" description="DUF4440" evidence="1">
    <location>
        <begin position="9"/>
        <end position="105"/>
    </location>
</feature>
<protein>
    <recommendedName>
        <fullName evidence="1">DUF4440 domain-containing protein</fullName>
    </recommendedName>
</protein>
<name>A0A1T5LX00_9MICO</name>
<evidence type="ECO:0000313" key="3">
    <source>
        <dbReference type="Proteomes" id="UP000189777"/>
    </source>
</evidence>
<dbReference type="Gene3D" id="3.10.450.50">
    <property type="match status" value="1"/>
</dbReference>
<reference evidence="2 3" key="1">
    <citation type="submission" date="2017-02" db="EMBL/GenBank/DDBJ databases">
        <authorList>
            <person name="Peterson S.W."/>
        </authorList>
    </citation>
    <scope>NUCLEOTIDE SEQUENCE [LARGE SCALE GENOMIC DNA]</scope>
    <source>
        <strain evidence="2 3">DSM 21481</strain>
    </source>
</reference>
<dbReference type="SUPFAM" id="SSF54427">
    <property type="entry name" value="NTF2-like"/>
    <property type="match status" value="1"/>
</dbReference>
<dbReference type="EMBL" id="FUZQ01000008">
    <property type="protein sequence ID" value="SKC80536.1"/>
    <property type="molecule type" value="Genomic_DNA"/>
</dbReference>
<dbReference type="AlphaFoldDB" id="A0A1T5LX00"/>
<evidence type="ECO:0000259" key="1">
    <source>
        <dbReference type="Pfam" id="PF14534"/>
    </source>
</evidence>
<dbReference type="Pfam" id="PF14534">
    <property type="entry name" value="DUF4440"/>
    <property type="match status" value="1"/>
</dbReference>